<feature type="compositionally biased region" description="Basic and acidic residues" evidence="7">
    <location>
        <begin position="515"/>
        <end position="544"/>
    </location>
</feature>
<feature type="compositionally biased region" description="Basic and acidic residues" evidence="7">
    <location>
        <begin position="377"/>
        <end position="390"/>
    </location>
</feature>
<evidence type="ECO:0000313" key="10">
    <source>
        <dbReference type="Proteomes" id="UP000188268"/>
    </source>
</evidence>
<evidence type="ECO:0000256" key="2">
    <source>
        <dbReference type="ARBA" id="ARBA00005954"/>
    </source>
</evidence>
<dbReference type="Pfam" id="PF08312">
    <property type="entry name" value="cwf21"/>
    <property type="match status" value="1"/>
</dbReference>
<evidence type="ECO:0000313" key="9">
    <source>
        <dbReference type="EMBL" id="OMO55364.1"/>
    </source>
</evidence>
<dbReference type="InterPro" id="IPR013170">
    <property type="entry name" value="mRNA_splic_Cwf21_dom"/>
</dbReference>
<feature type="region of interest" description="Disordered" evidence="7">
    <location>
        <begin position="33"/>
        <end position="53"/>
    </location>
</feature>
<feature type="compositionally biased region" description="Basic and acidic residues" evidence="7">
    <location>
        <begin position="197"/>
        <end position="206"/>
    </location>
</feature>
<dbReference type="OMA" id="KEAPKHR"/>
<evidence type="ECO:0000256" key="4">
    <source>
        <dbReference type="ARBA" id="ARBA00022728"/>
    </source>
</evidence>
<feature type="region of interest" description="Disordered" evidence="7">
    <location>
        <begin position="101"/>
        <end position="131"/>
    </location>
</feature>
<evidence type="ECO:0000256" key="6">
    <source>
        <dbReference type="ARBA" id="ARBA00023242"/>
    </source>
</evidence>
<comment type="subcellular location">
    <subcellularLocation>
        <location evidence="1">Nucleus</location>
    </subcellularLocation>
</comment>
<comment type="caution">
    <text evidence="9">The sequence shown here is derived from an EMBL/GenBank/DDBJ whole genome shotgun (WGS) entry which is preliminary data.</text>
</comment>
<feature type="compositionally biased region" description="Basic and acidic residues" evidence="7">
    <location>
        <begin position="422"/>
        <end position="456"/>
    </location>
</feature>
<evidence type="ECO:0000256" key="5">
    <source>
        <dbReference type="ARBA" id="ARBA00023187"/>
    </source>
</evidence>
<feature type="compositionally biased region" description="Basic residues" evidence="7">
    <location>
        <begin position="259"/>
        <end position="270"/>
    </location>
</feature>
<dbReference type="Proteomes" id="UP000188268">
    <property type="component" value="Unassembled WGS sequence"/>
</dbReference>
<dbReference type="EMBL" id="AWWV01014694">
    <property type="protein sequence ID" value="OMO55364.1"/>
    <property type="molecule type" value="Genomic_DNA"/>
</dbReference>
<dbReference type="InterPro" id="IPR051372">
    <property type="entry name" value="CWC21"/>
</dbReference>
<feature type="domain" description="CWF21" evidence="8">
    <location>
        <begin position="59"/>
        <end position="104"/>
    </location>
</feature>
<dbReference type="AlphaFoldDB" id="A0A1R3GBA1"/>
<evidence type="ECO:0000259" key="8">
    <source>
        <dbReference type="SMART" id="SM01115"/>
    </source>
</evidence>
<evidence type="ECO:0000256" key="7">
    <source>
        <dbReference type="SAM" id="MobiDB-lite"/>
    </source>
</evidence>
<sequence>MYNGIGLTTARGSGTNGYVQTNKFFVRPKTNRVTDSTRPFEDGQGTAGLSTRKPNKDILEHDRKRQIEVQLVILEDKLTEQGFTDSEIADKLAETRKVLEAQQEKDEEEGEVVPTPTHQKKFSDTQTHQIAARKEKQMETFRAALGIGLSESAADPPVMSNQKNGDKREHSFLDRDRPPRAVDVDELKKAAKKKGKAVRDEIEESKHRKKKKVHKRSRHSDTDSYTDSSIEHSRKTTHRRKSRKACDSESDLGDDVGGRTKKNSTKKQGRRRPDDIDESGFGTGKRERGIHKYKSSRHESSEDDSDSDDEREKKRRNGKTDVQKYRSSHRKHDSSEDDFDSDDARKKNRSEVQKPKIELSGSHKRGRDKMGSESGSDLDRTRDRKKEMVKRGRHRYDSEDESDSDISADEKVEKSRRRGRRHNSDISSDEKVEKSSGRGRRHDSDISSDEKEEKSRGRGRRHDSSDDEDSDSAYGRKTSKPTTPKQRDEGDDSDTNSSDKDSDSSDQKQIVGKNAVDKDRGGDKGDADNHRGRDSHQSSQEDKGFASGTIKNDERRERTLYEDERSERLGKSENHRELMKGKRKLDEEYSDEQRESKSRSRNYGKDVERTRDDPKGSKLDFESTARAYREKDDRKRDAYSREVRYGGELDRYNGRQDDRIQGKSSESHRGTRRNDWDYEEQRGGRRQSRDEQESQDRKHARDEMGHKYRSHERDVERQRENHRERKGEEDELGNKGHSRDRQSERSERAPYDDARSSERRSRRDDRR</sequence>
<feature type="compositionally biased region" description="Basic and acidic residues" evidence="7">
    <location>
        <begin position="551"/>
        <end position="767"/>
    </location>
</feature>
<dbReference type="GO" id="GO:0006397">
    <property type="term" value="P:mRNA processing"/>
    <property type="evidence" value="ECO:0007669"/>
    <property type="project" value="UniProtKB-KW"/>
</dbReference>
<feature type="compositionally biased region" description="Basic and acidic residues" evidence="7">
    <location>
        <begin position="164"/>
        <end position="189"/>
    </location>
</feature>
<gene>
    <name evidence="9" type="ORF">CCACVL1_27297</name>
</gene>
<dbReference type="PANTHER" id="PTHR36562">
    <property type="entry name" value="SERINE/ARGININE REPETITIVE MATRIX 2"/>
    <property type="match status" value="1"/>
</dbReference>
<feature type="compositionally biased region" description="Basic and acidic residues" evidence="7">
    <location>
        <begin position="342"/>
        <end position="357"/>
    </location>
</feature>
<keyword evidence="3" id="KW-0507">mRNA processing</keyword>
<feature type="region of interest" description="Disordered" evidence="7">
    <location>
        <begin position="147"/>
        <end position="767"/>
    </location>
</feature>
<feature type="compositionally biased region" description="Basic and acidic residues" evidence="7">
    <location>
        <begin position="497"/>
        <end position="506"/>
    </location>
</feature>
<protein>
    <submittedName>
        <fullName evidence="9">mRNA splicing factor, Cwf21</fullName>
    </submittedName>
</protein>
<keyword evidence="4" id="KW-0747">Spliceosome</keyword>
<dbReference type="CDD" id="cd21373">
    <property type="entry name" value="cwf21_SRRM2-like"/>
    <property type="match status" value="1"/>
</dbReference>
<keyword evidence="10" id="KW-1185">Reference proteome</keyword>
<dbReference type="OrthoDB" id="10267305at2759"/>
<dbReference type="Gene3D" id="6.10.140.420">
    <property type="match status" value="1"/>
</dbReference>
<dbReference type="SMART" id="SM01115">
    <property type="entry name" value="cwf21"/>
    <property type="match status" value="1"/>
</dbReference>
<keyword evidence="5" id="KW-0508">mRNA splicing</keyword>
<evidence type="ECO:0000256" key="1">
    <source>
        <dbReference type="ARBA" id="ARBA00004123"/>
    </source>
</evidence>
<proteinExistence type="inferred from homology"/>
<name>A0A1R3GBA1_COCAP</name>
<accession>A0A1R3GBA1</accession>
<dbReference type="PANTHER" id="PTHR36562:SF5">
    <property type="entry name" value="SERINE_ARGININE REPETITIVE MATRIX 2"/>
    <property type="match status" value="1"/>
</dbReference>
<feature type="compositionally biased region" description="Basic residues" evidence="7">
    <location>
        <begin position="207"/>
        <end position="218"/>
    </location>
</feature>
<dbReference type="Gramene" id="OMO55364">
    <property type="protein sequence ID" value="OMO55364"/>
    <property type="gene ID" value="CCACVL1_27297"/>
</dbReference>
<feature type="compositionally biased region" description="Acidic residues" evidence="7">
    <location>
        <begin position="398"/>
        <end position="407"/>
    </location>
</feature>
<comment type="similarity">
    <text evidence="2">Belongs to the CWC21 family.</text>
</comment>
<dbReference type="GO" id="GO:0008380">
    <property type="term" value="P:RNA splicing"/>
    <property type="evidence" value="ECO:0007669"/>
    <property type="project" value="UniProtKB-KW"/>
</dbReference>
<organism evidence="9 10">
    <name type="scientific">Corchorus capsularis</name>
    <name type="common">Jute</name>
    <dbReference type="NCBI Taxonomy" id="210143"/>
    <lineage>
        <taxon>Eukaryota</taxon>
        <taxon>Viridiplantae</taxon>
        <taxon>Streptophyta</taxon>
        <taxon>Embryophyta</taxon>
        <taxon>Tracheophyta</taxon>
        <taxon>Spermatophyta</taxon>
        <taxon>Magnoliopsida</taxon>
        <taxon>eudicotyledons</taxon>
        <taxon>Gunneridae</taxon>
        <taxon>Pentapetalae</taxon>
        <taxon>rosids</taxon>
        <taxon>malvids</taxon>
        <taxon>Malvales</taxon>
        <taxon>Malvaceae</taxon>
        <taxon>Grewioideae</taxon>
        <taxon>Apeibeae</taxon>
        <taxon>Corchorus</taxon>
    </lineage>
</organism>
<reference evidence="9 10" key="1">
    <citation type="submission" date="2013-09" db="EMBL/GenBank/DDBJ databases">
        <title>Corchorus capsularis genome sequencing.</title>
        <authorList>
            <person name="Alam M."/>
            <person name="Haque M.S."/>
            <person name="Islam M.S."/>
            <person name="Emdad E.M."/>
            <person name="Islam M.M."/>
            <person name="Ahmed B."/>
            <person name="Halim A."/>
            <person name="Hossen Q.M.M."/>
            <person name="Hossain M.Z."/>
            <person name="Ahmed R."/>
            <person name="Khan M.M."/>
            <person name="Islam R."/>
            <person name="Rashid M.M."/>
            <person name="Khan S.A."/>
            <person name="Rahman M.S."/>
            <person name="Alam M."/>
        </authorList>
    </citation>
    <scope>NUCLEOTIDE SEQUENCE [LARGE SCALE GENOMIC DNA]</scope>
    <source>
        <strain evidence="10">cv. CVL-1</strain>
        <tissue evidence="9">Whole seedling</tissue>
    </source>
</reference>
<keyword evidence="6" id="KW-0539">Nucleus</keyword>
<dbReference type="STRING" id="210143.A0A1R3GBA1"/>
<evidence type="ECO:0000256" key="3">
    <source>
        <dbReference type="ARBA" id="ARBA00022664"/>
    </source>
</evidence>
<dbReference type="GO" id="GO:0005681">
    <property type="term" value="C:spliceosomal complex"/>
    <property type="evidence" value="ECO:0007669"/>
    <property type="project" value="UniProtKB-KW"/>
</dbReference>